<protein>
    <submittedName>
        <fullName evidence="2">BTB domain-containing protein</fullName>
    </submittedName>
</protein>
<sequence>MNLPFLYKLRDQNTFNNFVFVVGGKKFNVNKFVVANSCKYLCNLLNEWGDRGILELDLVAADDFELFLKVIHGTPDIAIDNEEFERLIKIYGLFDSMNDKDYNDRDSIGDKLSLLFFYIRRTETDKISSFAAYISNKIIRECLKTEILYKFDINDILKGLGQPYLSAQPKTALFKLYKKWVSINFEKNKASWLPLIKGLNLETISMNSLHKLIKKETYAPDVDKYLLNLYMKRMEKGEIYKMPRIRYANQQTFLNLEDDNFTFDDDHFIVDATGFTDV</sequence>
<organism evidence="1 2">
    <name type="scientific">Rhabditophanes sp. KR3021</name>
    <dbReference type="NCBI Taxonomy" id="114890"/>
    <lineage>
        <taxon>Eukaryota</taxon>
        <taxon>Metazoa</taxon>
        <taxon>Ecdysozoa</taxon>
        <taxon>Nematoda</taxon>
        <taxon>Chromadorea</taxon>
        <taxon>Rhabditida</taxon>
        <taxon>Tylenchina</taxon>
        <taxon>Panagrolaimomorpha</taxon>
        <taxon>Strongyloidoidea</taxon>
        <taxon>Alloionematidae</taxon>
        <taxon>Rhabditophanes</taxon>
    </lineage>
</organism>
<evidence type="ECO:0000313" key="1">
    <source>
        <dbReference type="Proteomes" id="UP000095286"/>
    </source>
</evidence>
<dbReference type="Proteomes" id="UP000095286">
    <property type="component" value="Unplaced"/>
</dbReference>
<dbReference type="WBParaSite" id="RSKR_0000261900.1">
    <property type="protein sequence ID" value="RSKR_0000261900.1"/>
    <property type="gene ID" value="RSKR_0000261900"/>
</dbReference>
<name>A0AC35TNH8_9BILA</name>
<accession>A0AC35TNH8</accession>
<proteinExistence type="predicted"/>
<reference evidence="2" key="1">
    <citation type="submission" date="2016-11" db="UniProtKB">
        <authorList>
            <consortium name="WormBaseParasite"/>
        </authorList>
    </citation>
    <scope>IDENTIFICATION</scope>
    <source>
        <strain evidence="2">KR3021</strain>
    </source>
</reference>
<evidence type="ECO:0000313" key="2">
    <source>
        <dbReference type="WBParaSite" id="RSKR_0000261900.1"/>
    </source>
</evidence>